<dbReference type="InterPro" id="IPR030395">
    <property type="entry name" value="GP_PDE_dom"/>
</dbReference>
<dbReference type="InterPro" id="IPR017946">
    <property type="entry name" value="PLC-like_Pdiesterase_TIM-brl"/>
</dbReference>
<evidence type="ECO:0000313" key="4">
    <source>
        <dbReference type="Proteomes" id="UP000031278"/>
    </source>
</evidence>
<sequence length="598" mass="68466">MWHRLRTSGLQMLASFLFVRCALLTLFVPLDIWISSKLMAFHGVSAIANQELLAFLLSPAGFLLSLWFITQLSFAFFVEHSTISILLAQHDLGKRSILDTFGLILQRSFRVAKVVLAQSLGISLLFSTLVWCGRWIYGLMLNDWDINYYLSHQMSSLWLAVGLLVMITLPIVLLVLRYWASWWLALPLSLFQNCSQWRLFKQAQRLSQGIYPHILLGHIAWLFGRVVIIAIIAKGILFVLEPLLLWATYDPDRYPWLMVATVMLIGVAFLLSFIDRFIYASCQYYVLRLQTKRHKLVNEEERYAGLMQSTERRILLSSVMVLFIVFASVNGYSDMRHFVGHLQTNTSGYVTAHRGGGFAHPENSEAGIQYAISLGVQSTEIDVQITKDGQVVVFHDRDLGRMLGSHLVVEEASYSEIVAAYQAKNQVPPPLLRQLLDDYAGDIEFNIELKRYNRSFELALAMAELLPNYQQAMIVSSLDVELLERLMSKMKASRPGQLRYALIYAASVGESELERKVDMLMLSDQWLDTWRIIEIQQREQEVLAWTINNSAAMQRLFLLGVDGIITDEPKLALEAKKSIEEMDFSERALRTLRHWLLL</sequence>
<dbReference type="PANTHER" id="PTHR46211:SF14">
    <property type="entry name" value="GLYCEROPHOSPHODIESTER PHOSPHODIESTERASE"/>
    <property type="match status" value="1"/>
</dbReference>
<dbReference type="Pfam" id="PF03009">
    <property type="entry name" value="GDPD"/>
    <property type="match status" value="1"/>
</dbReference>
<dbReference type="GO" id="GO:0008081">
    <property type="term" value="F:phosphoric diester hydrolase activity"/>
    <property type="evidence" value="ECO:0007669"/>
    <property type="project" value="InterPro"/>
</dbReference>
<dbReference type="Proteomes" id="UP000031278">
    <property type="component" value="Unassembled WGS sequence"/>
</dbReference>
<organism evidence="3 4">
    <name type="scientific">Photobacterium gaetbulicola</name>
    <dbReference type="NCBI Taxonomy" id="1295392"/>
    <lineage>
        <taxon>Bacteria</taxon>
        <taxon>Pseudomonadati</taxon>
        <taxon>Pseudomonadota</taxon>
        <taxon>Gammaproteobacteria</taxon>
        <taxon>Vibrionales</taxon>
        <taxon>Vibrionaceae</taxon>
        <taxon>Photobacterium</taxon>
    </lineage>
</organism>
<comment type="caution">
    <text evidence="3">The sequence shown here is derived from an EMBL/GenBank/DDBJ whole genome shotgun (WGS) entry which is preliminary data.</text>
</comment>
<keyword evidence="1" id="KW-0812">Transmembrane</keyword>
<feature type="transmembrane region" description="Helical" evidence="1">
    <location>
        <begin position="54"/>
        <end position="78"/>
    </location>
</feature>
<feature type="transmembrane region" description="Helical" evidence="1">
    <location>
        <begin position="12"/>
        <end position="34"/>
    </location>
</feature>
<feature type="transmembrane region" description="Helical" evidence="1">
    <location>
        <begin position="210"/>
        <end position="233"/>
    </location>
</feature>
<dbReference type="PROSITE" id="PS51704">
    <property type="entry name" value="GP_PDE"/>
    <property type="match status" value="1"/>
</dbReference>
<keyword evidence="1" id="KW-1133">Transmembrane helix</keyword>
<dbReference type="AlphaFoldDB" id="A0A0B9G056"/>
<accession>A0A0B9G056</accession>
<protein>
    <recommendedName>
        <fullName evidence="2">GP-PDE domain-containing protein</fullName>
    </recommendedName>
</protein>
<evidence type="ECO:0000259" key="2">
    <source>
        <dbReference type="PROSITE" id="PS51704"/>
    </source>
</evidence>
<feature type="transmembrane region" description="Helical" evidence="1">
    <location>
        <begin position="157"/>
        <end position="180"/>
    </location>
</feature>
<feature type="domain" description="GP-PDE" evidence="2">
    <location>
        <begin position="348"/>
        <end position="576"/>
    </location>
</feature>
<reference evidence="3 4" key="1">
    <citation type="submission" date="2014-12" db="EMBL/GenBank/DDBJ databases">
        <title>Genome sequencing of Photobacterium gaetbulicola AD005a.</title>
        <authorList>
            <person name="Adrian T.G.S."/>
            <person name="Chan K.G."/>
        </authorList>
    </citation>
    <scope>NUCLEOTIDE SEQUENCE [LARGE SCALE GENOMIC DNA]</scope>
    <source>
        <strain evidence="3 4">AD005a</strain>
    </source>
</reference>
<feature type="transmembrane region" description="Helical" evidence="1">
    <location>
        <begin position="314"/>
        <end position="333"/>
    </location>
</feature>
<dbReference type="EMBL" id="JWLZ01000185">
    <property type="protein sequence ID" value="KHT62123.1"/>
    <property type="molecule type" value="Genomic_DNA"/>
</dbReference>
<evidence type="ECO:0000256" key="1">
    <source>
        <dbReference type="SAM" id="Phobius"/>
    </source>
</evidence>
<evidence type="ECO:0000313" key="3">
    <source>
        <dbReference type="EMBL" id="KHT62123.1"/>
    </source>
</evidence>
<dbReference type="GO" id="GO:0006629">
    <property type="term" value="P:lipid metabolic process"/>
    <property type="evidence" value="ECO:0007669"/>
    <property type="project" value="InterPro"/>
</dbReference>
<gene>
    <name evidence="3" type="ORF">RJ45_19445</name>
</gene>
<feature type="transmembrane region" description="Helical" evidence="1">
    <location>
        <begin position="114"/>
        <end position="137"/>
    </location>
</feature>
<dbReference type="PANTHER" id="PTHR46211">
    <property type="entry name" value="GLYCEROPHOSPHORYL DIESTER PHOSPHODIESTERASE"/>
    <property type="match status" value="1"/>
</dbReference>
<name>A0A0B9G056_9GAMM</name>
<dbReference type="SUPFAM" id="SSF51695">
    <property type="entry name" value="PLC-like phosphodiesterases"/>
    <property type="match status" value="1"/>
</dbReference>
<keyword evidence="1" id="KW-0472">Membrane</keyword>
<dbReference type="Gene3D" id="3.20.20.190">
    <property type="entry name" value="Phosphatidylinositol (PI) phosphodiesterase"/>
    <property type="match status" value="1"/>
</dbReference>
<proteinExistence type="predicted"/>
<feature type="transmembrane region" description="Helical" evidence="1">
    <location>
        <begin position="253"/>
        <end position="274"/>
    </location>
</feature>